<keyword evidence="1" id="KW-0472">Membrane</keyword>
<keyword evidence="3" id="KW-1185">Reference proteome</keyword>
<accession>H8I8J7</accession>
<feature type="transmembrane region" description="Helical" evidence="1">
    <location>
        <begin position="114"/>
        <end position="135"/>
    </location>
</feature>
<dbReference type="RefSeq" id="WP_014405312.1">
    <property type="nucleotide sequence ID" value="NC_017034.1"/>
</dbReference>
<proteinExistence type="predicted"/>
<dbReference type="Pfam" id="PF12679">
    <property type="entry name" value="ABC2_membrane_2"/>
    <property type="match status" value="1"/>
</dbReference>
<keyword evidence="1" id="KW-0812">Transmembrane</keyword>
<keyword evidence="1" id="KW-1133">Transmembrane helix</keyword>
<name>H8I8J7_METCZ</name>
<dbReference type="STRING" id="1041930.Mtc_0709"/>
<evidence type="ECO:0000313" key="3">
    <source>
        <dbReference type="Proteomes" id="UP000005233"/>
    </source>
</evidence>
<dbReference type="KEGG" id="mez:Mtc_0709"/>
<gene>
    <name evidence="2" type="ordered locus">Mtc_0709</name>
</gene>
<dbReference type="Proteomes" id="UP000005233">
    <property type="component" value="Chromosome"/>
</dbReference>
<feature type="transmembrane region" description="Helical" evidence="1">
    <location>
        <begin position="242"/>
        <end position="262"/>
    </location>
</feature>
<dbReference type="GO" id="GO:0140359">
    <property type="term" value="F:ABC-type transporter activity"/>
    <property type="evidence" value="ECO:0007669"/>
    <property type="project" value="InterPro"/>
</dbReference>
<feature type="transmembrane region" description="Helical" evidence="1">
    <location>
        <begin position="147"/>
        <end position="169"/>
    </location>
</feature>
<dbReference type="eggNOG" id="arCOG02436">
    <property type="taxonomic scope" value="Archaea"/>
</dbReference>
<protein>
    <recommendedName>
        <fullName evidence="4">ABC-type transport system involved in multi-copper enzyme maturation, permease component</fullName>
    </recommendedName>
</protein>
<organism evidence="2 3">
    <name type="scientific">Methanocella conradii (strain DSM 24694 / JCM 17849 / CGMCC 1.5162 / HZ254)</name>
    <dbReference type="NCBI Taxonomy" id="1041930"/>
    <lineage>
        <taxon>Archaea</taxon>
        <taxon>Methanobacteriati</taxon>
        <taxon>Methanobacteriota</taxon>
        <taxon>Stenosarchaea group</taxon>
        <taxon>Methanomicrobia</taxon>
        <taxon>Methanocellales</taxon>
        <taxon>Methanocellaceae</taxon>
        <taxon>Methanocella</taxon>
    </lineage>
</organism>
<dbReference type="OrthoDB" id="86287at2157"/>
<feature type="transmembrane region" description="Helical" evidence="1">
    <location>
        <begin position="61"/>
        <end position="82"/>
    </location>
</feature>
<reference evidence="2 3" key="1">
    <citation type="journal article" date="2012" name="J. Bacteriol.">
        <title>Complete genome sequence of a thermophilic methanogen, Methanocella conradii HZ254, isolated from Chinese rice field soil.</title>
        <authorList>
            <person name="Lu Z."/>
            <person name="Lu Y."/>
        </authorList>
    </citation>
    <scope>NUCLEOTIDE SEQUENCE [LARGE SCALE GENOMIC DNA]</scope>
    <source>
        <strain evidence="3">DSM 24694 / JCM 17849 / CGMCC 1.5162 / HZ254</strain>
    </source>
</reference>
<feature type="transmembrane region" description="Helical" evidence="1">
    <location>
        <begin position="18"/>
        <end position="40"/>
    </location>
</feature>
<dbReference type="GO" id="GO:0005886">
    <property type="term" value="C:plasma membrane"/>
    <property type="evidence" value="ECO:0007669"/>
    <property type="project" value="UniProtKB-SubCell"/>
</dbReference>
<dbReference type="AlphaFoldDB" id="H8I8J7"/>
<dbReference type="HOGENOM" id="CLU_1040540_0_0_2"/>
<dbReference type="GeneID" id="11970604"/>
<sequence length="267" mass="30828">MSFNSVFLVAKNEFYRTIWHPVVIIVGIIVLFLAFVYGYGNTATFESYDEMDAFLLCYCQSEYRILLICSIMAAFLGVLSMARDRWEHSVNVLLVKPLYRRDVILGKFIGLSGYIYVFVSVALVFSTLMFMLFFREPLSYIDLLCRLLSYIFILSLECSLIVALTMLVGTLLKNVIGAVSVVVVYVYADWFRYIVQYMGGLSIIMPRMLYHKMADPVSRGYPQELFNTLIPFTTWLNEAMPYILLTLFEIILLILINCFIFARLDDS</sequence>
<evidence type="ECO:0000313" key="2">
    <source>
        <dbReference type="EMBL" id="AFC99473.1"/>
    </source>
</evidence>
<evidence type="ECO:0000256" key="1">
    <source>
        <dbReference type="SAM" id="Phobius"/>
    </source>
</evidence>
<evidence type="ECO:0008006" key="4">
    <source>
        <dbReference type="Google" id="ProtNLM"/>
    </source>
</evidence>
<dbReference type="EMBL" id="CP003243">
    <property type="protein sequence ID" value="AFC99473.1"/>
    <property type="molecule type" value="Genomic_DNA"/>
</dbReference>